<dbReference type="Pfam" id="PF06946">
    <property type="entry name" value="Phage_holin_5_1"/>
    <property type="match status" value="1"/>
</dbReference>
<organism evidence="2 3">
    <name type="scientific">Candidatus Andersenbacteria bacterium CG10_big_fil_rev_8_21_14_0_10_54_11</name>
    <dbReference type="NCBI Taxonomy" id="1974485"/>
    <lineage>
        <taxon>Bacteria</taxon>
        <taxon>Candidatus Anderseniibacteriota</taxon>
    </lineage>
</organism>
<gene>
    <name evidence="2" type="ORF">COT71_02070</name>
</gene>
<dbReference type="Proteomes" id="UP000230731">
    <property type="component" value="Unassembled WGS sequence"/>
</dbReference>
<accession>A0A2M6WZH9</accession>
<dbReference type="InterPro" id="IPR009708">
    <property type="entry name" value="Phage_A118_holin/antiholin"/>
</dbReference>
<evidence type="ECO:0000313" key="2">
    <source>
        <dbReference type="EMBL" id="PIT98178.1"/>
    </source>
</evidence>
<keyword evidence="1" id="KW-1133">Transmembrane helix</keyword>
<comment type="caution">
    <text evidence="2">The sequence shown here is derived from an EMBL/GenBank/DDBJ whole genome shotgun (WGS) entry which is preliminary data.</text>
</comment>
<proteinExistence type="predicted"/>
<sequence length="83" mass="8316">MAVTETIVTVAVVGGLVEVVKRAAKVPSHLVPLISVVTGVLLGGLYSLLPGDALLLDGIFSGLVAGLAASGTYDVVTKTGREV</sequence>
<evidence type="ECO:0000313" key="3">
    <source>
        <dbReference type="Proteomes" id="UP000230731"/>
    </source>
</evidence>
<dbReference type="AlphaFoldDB" id="A0A2M6WZH9"/>
<protein>
    <recommendedName>
        <fullName evidence="4">Holin</fullName>
    </recommendedName>
</protein>
<keyword evidence="1" id="KW-0812">Transmembrane</keyword>
<reference evidence="3" key="1">
    <citation type="submission" date="2017-09" db="EMBL/GenBank/DDBJ databases">
        <title>Depth-based differentiation of microbial function through sediment-hosted aquifers and enrichment of novel symbionts in the deep terrestrial subsurface.</title>
        <authorList>
            <person name="Probst A.J."/>
            <person name="Ladd B."/>
            <person name="Jarett J.K."/>
            <person name="Geller-Mcgrath D.E."/>
            <person name="Sieber C.M.K."/>
            <person name="Emerson J.B."/>
            <person name="Anantharaman K."/>
            <person name="Thomas B.C."/>
            <person name="Malmstrom R."/>
            <person name="Stieglmeier M."/>
            <person name="Klingl A."/>
            <person name="Woyke T."/>
            <person name="Ryan C.M."/>
            <person name="Banfield J.F."/>
        </authorList>
    </citation>
    <scope>NUCLEOTIDE SEQUENCE [LARGE SCALE GENOMIC DNA]</scope>
</reference>
<name>A0A2M6WZH9_9BACT</name>
<feature type="transmembrane region" description="Helical" evidence="1">
    <location>
        <begin position="55"/>
        <end position="76"/>
    </location>
</feature>
<dbReference type="EMBL" id="PEZP01000025">
    <property type="protein sequence ID" value="PIT98178.1"/>
    <property type="molecule type" value="Genomic_DNA"/>
</dbReference>
<feature type="transmembrane region" description="Helical" evidence="1">
    <location>
        <begin position="30"/>
        <end position="49"/>
    </location>
</feature>
<keyword evidence="1" id="KW-0472">Membrane</keyword>
<evidence type="ECO:0008006" key="4">
    <source>
        <dbReference type="Google" id="ProtNLM"/>
    </source>
</evidence>
<evidence type="ECO:0000256" key="1">
    <source>
        <dbReference type="SAM" id="Phobius"/>
    </source>
</evidence>